<feature type="repeat" description="ANK" evidence="3">
    <location>
        <begin position="936"/>
        <end position="968"/>
    </location>
</feature>
<feature type="domain" description="Nephrocystin 3-like N-terminal" evidence="5">
    <location>
        <begin position="272"/>
        <end position="439"/>
    </location>
</feature>
<dbReference type="Gene3D" id="3.40.50.300">
    <property type="entry name" value="P-loop containing nucleotide triphosphate hydrolases"/>
    <property type="match status" value="1"/>
</dbReference>
<dbReference type="SMART" id="SM00248">
    <property type="entry name" value="ANK"/>
    <property type="match status" value="8"/>
</dbReference>
<reference evidence="6 7" key="1">
    <citation type="submission" date="2012-08" db="EMBL/GenBank/DDBJ databases">
        <authorList>
            <person name="Gan P.H.P."/>
            <person name="Ikeda K."/>
            <person name="Irieda H."/>
            <person name="Narusaka M."/>
            <person name="O'Connell R.J."/>
            <person name="Narusaka Y."/>
            <person name="Takano Y."/>
            <person name="Kubo Y."/>
            <person name="Shirasu K."/>
        </authorList>
    </citation>
    <scope>NUCLEOTIDE SEQUENCE [LARGE SCALE GENOMIC DNA]</scope>
    <source>
        <strain evidence="6 7">Nara gc5</strain>
    </source>
</reference>
<dbReference type="Pfam" id="PF17100">
    <property type="entry name" value="NACHT_N"/>
    <property type="match status" value="1"/>
</dbReference>
<feature type="repeat" description="ANK" evidence="3">
    <location>
        <begin position="804"/>
        <end position="836"/>
    </location>
</feature>
<dbReference type="SUPFAM" id="SSF48403">
    <property type="entry name" value="Ankyrin repeat"/>
    <property type="match status" value="1"/>
</dbReference>
<dbReference type="InParanoid" id="A0A7J6J7H3"/>
<dbReference type="PROSITE" id="PS50297">
    <property type="entry name" value="ANK_REP_REGION"/>
    <property type="match status" value="8"/>
</dbReference>
<evidence type="ECO:0000256" key="1">
    <source>
        <dbReference type="ARBA" id="ARBA00022737"/>
    </source>
</evidence>
<proteinExistence type="predicted"/>
<evidence type="ECO:0000313" key="7">
    <source>
        <dbReference type="Proteomes" id="UP000011096"/>
    </source>
</evidence>
<keyword evidence="1" id="KW-0677">Repeat</keyword>
<dbReference type="GeneID" id="90979835"/>
<feature type="repeat" description="ANK" evidence="3">
    <location>
        <begin position="903"/>
        <end position="935"/>
    </location>
</feature>
<reference evidence="6 7" key="2">
    <citation type="submission" date="2020-04" db="EMBL/GenBank/DDBJ databases">
        <title>Genome sequencing and assembly of multiple isolates from the Colletotrichum gloeosporioides species complex.</title>
        <authorList>
            <person name="Gan P."/>
            <person name="Shirasu K."/>
        </authorList>
    </citation>
    <scope>NUCLEOTIDE SEQUENCE [LARGE SCALE GENOMIC DNA]</scope>
    <source>
        <strain evidence="6 7">Nara gc5</strain>
    </source>
</reference>
<evidence type="ECO:0000259" key="4">
    <source>
        <dbReference type="Pfam" id="PF17100"/>
    </source>
</evidence>
<evidence type="ECO:0000259" key="5">
    <source>
        <dbReference type="Pfam" id="PF24883"/>
    </source>
</evidence>
<name>A0A7J6J7H3_COLFN</name>
<organism evidence="6 7">
    <name type="scientific">Colletotrichum fructicola (strain Nara gc5)</name>
    <name type="common">Anthracnose fungus</name>
    <name type="synonym">Colletotrichum gloeosporioides (strain Nara gc5)</name>
    <dbReference type="NCBI Taxonomy" id="1213859"/>
    <lineage>
        <taxon>Eukaryota</taxon>
        <taxon>Fungi</taxon>
        <taxon>Dikarya</taxon>
        <taxon>Ascomycota</taxon>
        <taxon>Pezizomycotina</taxon>
        <taxon>Sordariomycetes</taxon>
        <taxon>Hypocreomycetidae</taxon>
        <taxon>Glomerellales</taxon>
        <taxon>Glomerellaceae</taxon>
        <taxon>Colletotrichum</taxon>
        <taxon>Colletotrichum gloeosporioides species complex</taxon>
    </lineage>
</organism>
<dbReference type="RefSeq" id="XP_066008939.1">
    <property type="nucleotide sequence ID" value="XM_066151556.1"/>
</dbReference>
<keyword evidence="2 3" id="KW-0040">ANK repeat</keyword>
<feature type="domain" description="NWD NACHT-NTPase N-terminal" evidence="4">
    <location>
        <begin position="59"/>
        <end position="212"/>
    </location>
</feature>
<dbReference type="SUPFAM" id="SSF52540">
    <property type="entry name" value="P-loop containing nucleoside triphosphate hydrolases"/>
    <property type="match status" value="1"/>
</dbReference>
<accession>A0A7J6J7H3</accession>
<dbReference type="AlphaFoldDB" id="A0A7J6J7H3"/>
<dbReference type="InterPro" id="IPR036770">
    <property type="entry name" value="Ankyrin_rpt-contain_sf"/>
</dbReference>
<dbReference type="Proteomes" id="UP000011096">
    <property type="component" value="Unassembled WGS sequence"/>
</dbReference>
<dbReference type="InterPro" id="IPR056884">
    <property type="entry name" value="NPHP3-like_N"/>
</dbReference>
<dbReference type="InterPro" id="IPR002110">
    <property type="entry name" value="Ankyrin_rpt"/>
</dbReference>
<feature type="repeat" description="ANK" evidence="3">
    <location>
        <begin position="969"/>
        <end position="1001"/>
    </location>
</feature>
<dbReference type="EMBL" id="ANPB02000003">
    <property type="protein sequence ID" value="KAF4485947.1"/>
    <property type="molecule type" value="Genomic_DNA"/>
</dbReference>
<feature type="repeat" description="ANK" evidence="3">
    <location>
        <begin position="771"/>
        <end position="803"/>
    </location>
</feature>
<evidence type="ECO:0000256" key="2">
    <source>
        <dbReference type="ARBA" id="ARBA00023043"/>
    </source>
</evidence>
<dbReference type="Gene3D" id="1.25.40.20">
    <property type="entry name" value="Ankyrin repeat-containing domain"/>
    <property type="match status" value="4"/>
</dbReference>
<dbReference type="Pfam" id="PF12796">
    <property type="entry name" value="Ank_2"/>
    <property type="match status" value="3"/>
</dbReference>
<dbReference type="Pfam" id="PF24883">
    <property type="entry name" value="NPHP3_N"/>
    <property type="match status" value="1"/>
</dbReference>
<dbReference type="PANTHER" id="PTHR24188:SF29">
    <property type="entry name" value="GH09064P"/>
    <property type="match status" value="1"/>
</dbReference>
<sequence length="1086" mass="120317">MAVNQVLRWSGEDIWAAAIKTLGDDLKSTIDPAQLSKRAVVEDVLAATAKAKKSCDEKSSYISTPKGKKIPVRHILNKVDKWASNFKQLGDACVQFDPIHAALPWAGVCFILKIAAGDLHAYARVLEGIAYIAECICHNALIETGLTSVPTASAEELRRALVKLYASILTYLVKAGQYYRMSTSRRFAAGARRSTDWQSKREDIEKAQKEVDECSRIFGLEDQLEMHGDVKRILDLLNIQRDADTRRDLQAWLGCPPSNDVYDESIQKRLRGTCEWILARAEFCEWLSPSDSSKLMWINGRAGYGKTILCAKLVEVVLSQTETPAAHFFLSSNSAGRSDPFLAMRSWLTAIAFQNHTAFDVIQKRRSKDYETVATRTKITHLFREIVQAVPSCTFILDGLDECTSPDPDHSGRHPVTHFLDELRQAIEGTTARVLVVSRNEPEIRQGLTQYPGFSEYAISAGDVSADNRTCSEHIVYNKLSKQDEQTKSIISKKMVHRCDGQFQWMNMVGDLLRSSKSLKQLEMDIDETPAGLDSMYDHNWKRIEGLPHRDRTRAFSLLRWAMFALRPLTVCEITEAVLLTDDCDDFPVDQMPDSVDNDYVQGEILGLCGPLIEVSGMSSEPPGSRKIHLHFSVKQYLLGKILPGGQVLLANESLRAENEAVEGVSLARLCLRYISFKQVWDDSLHKHKYQIGRFRDYAAKYWYLHTNVSTTNDEAFVEAMNALFDGRAGTWDSWREWFDVNSEDLEPEAKGIFSKMANTIQIKPRGQEGRGRTPLNAASENGHLDVVKLLLDKGADITVPNSDGWTPLNTASDNGHLDVVKLLLAKGADITVPNSDGWTPLNAASDSGHLEVVKLLFAKGANITVPNGDGWTPLNAASDNGHLEVVKLLLAKGANITVANNKGWTPLYAASCKGHLDVVKLLLDMGADITVPNGDGWTPLNAASDNGHLDVVRLLLDKGANITVVNNKGWTPLYAASCKGHLDIVKLLLDKGADITVPNSDGWTPLNTASDNGHLDVVKLLLDKGADITVANNNGWKPLNSALENGHLETDDSLSIPRQGLKARWRAFKGKLRSASGWWRKLFGQ</sequence>
<dbReference type="PANTHER" id="PTHR24188">
    <property type="entry name" value="ANKYRIN REPEAT PROTEIN"/>
    <property type="match status" value="1"/>
</dbReference>
<dbReference type="InterPro" id="IPR027417">
    <property type="entry name" value="P-loop_NTPase"/>
</dbReference>
<dbReference type="PROSITE" id="PS50088">
    <property type="entry name" value="ANK_REPEAT"/>
    <property type="match status" value="8"/>
</dbReference>
<dbReference type="OrthoDB" id="539213at2759"/>
<evidence type="ECO:0000313" key="6">
    <source>
        <dbReference type="EMBL" id="KAF4485947.1"/>
    </source>
</evidence>
<gene>
    <name evidence="6" type="primary">ANK1-6</name>
    <name evidence="6" type="ORF">CGGC5_v005866</name>
</gene>
<keyword evidence="7" id="KW-1185">Reference proteome</keyword>
<feature type="repeat" description="ANK" evidence="3">
    <location>
        <begin position="837"/>
        <end position="869"/>
    </location>
</feature>
<feature type="repeat" description="ANK" evidence="3">
    <location>
        <begin position="1002"/>
        <end position="1034"/>
    </location>
</feature>
<evidence type="ECO:0000256" key="3">
    <source>
        <dbReference type="PROSITE-ProRule" id="PRU00023"/>
    </source>
</evidence>
<protein>
    <submittedName>
        <fullName evidence="6">Ankyrin-1</fullName>
    </submittedName>
</protein>
<comment type="caution">
    <text evidence="6">The sequence shown here is derived from an EMBL/GenBank/DDBJ whole genome shotgun (WGS) entry which is preliminary data.</text>
</comment>
<dbReference type="InterPro" id="IPR031359">
    <property type="entry name" value="NACHT_N"/>
</dbReference>
<dbReference type="Pfam" id="PF13637">
    <property type="entry name" value="Ank_4"/>
    <property type="match status" value="1"/>
</dbReference>
<feature type="repeat" description="ANK" evidence="3">
    <location>
        <begin position="870"/>
        <end position="902"/>
    </location>
</feature>
<dbReference type="PRINTS" id="PR01415">
    <property type="entry name" value="ANKYRIN"/>
</dbReference>